<dbReference type="SUPFAM" id="SSF48371">
    <property type="entry name" value="ARM repeat"/>
    <property type="match status" value="1"/>
</dbReference>
<keyword evidence="1" id="KW-0653">Protein transport</keyword>
<sequence length="846" mass="95993">MPATSAHLLSPESLSASGRAAERLSLPALQSKMKCDPEGYETELLLLYRHFESSLHLFCHQSALSPSSDPAVAKDLGDLAMFLAHVTPFYLDKLADFPRQIADLIRSDARSLPSSLRCHLAQALILLVNRKIIDIEETLELFMDLQVLGDRTLRKLAFSHVVHNIRRMNQKHKNEAKNRKLQNILFLMLQGEEELRAKRSLVILCDLHRRRVWFDDRTANAICNACFHTSSRIMIAALAFLLGYERVEEEDDSEASSSEDETSQQPQIVISKEAVYKAHHKGTTASKKKKKAKLQRVIRSMKRQQRIASENNKSTYYSPLTYLKDAQGFAEKLFSRLQKCNERFEVRMMMLKVVARTVGLHCLILLNFYPFLQKYVQPHQRDVTELLAAAVQACHDMVPPDAVEPLFKQIVNQFVHDRSRTEAIAVGLNVVREICLRMPLLMNEDLLQDLVLYKKSHEKAVSIAARSLIALFREICPSMLVKKDRGRPIDPKARPKAFGEVNVASVVPGVELLQHDDSTLDSSDDETNASDTDNELNQSPAHGTDHDSEADPEEENAAAEDNEEEEDELSEEDEEQDEEEVEEVEDGINDDGSDYDDLRNSVDGDEMFGADDDDEEEEEEDDDDDDDGDNEEMIANSKASKKSNNGDHGDDDDLSRDEDDSDNDEEAKEEKTKRRKRKFVNDDGQLNAADTSLRALKRLAGAKMAPQLENETDEILSNEDFRRIKELKAKKEARLVMAQHGFKIPSSDQLTVKRVDPAKLVANIKRKLSKEERLALVRAGREDRGKYQARTAVKQKKTGGLSNRQKEHKKAMPLAAKRAKATRSRQERKKQQKRSGKLFLGKKAWK</sequence>
<feature type="domain" description="SDA1 N-terminal" evidence="3">
    <location>
        <begin position="82"/>
        <end position="456"/>
    </location>
</feature>
<feature type="compositionally biased region" description="Acidic residues" evidence="2">
    <location>
        <begin position="603"/>
        <end position="632"/>
    </location>
</feature>
<evidence type="ECO:0000313" key="5">
    <source>
        <dbReference type="Proteomes" id="UP000228380"/>
    </source>
</evidence>
<keyword evidence="1" id="KW-0690">Ribosome biogenesis</keyword>
<protein>
    <recommendedName>
        <fullName evidence="1">Protein SDA1</fullName>
    </recommendedName>
</protein>
<feature type="domain" description="SDA1 C-terminal" evidence="4">
    <location>
        <begin position="799"/>
        <end position="844"/>
    </location>
</feature>
<comment type="function">
    <text evidence="1">Required for 60S pre-ribosomal subunits export to the cytoplasm.</text>
</comment>
<feature type="compositionally biased region" description="Acidic residues" evidence="2">
    <location>
        <begin position="550"/>
        <end position="595"/>
    </location>
</feature>
<dbReference type="AlphaFoldDB" id="A0A8B7BSZ3"/>
<evidence type="ECO:0000259" key="4">
    <source>
        <dbReference type="Pfam" id="PF21638"/>
    </source>
</evidence>
<comment type="subcellular location">
    <subcellularLocation>
        <location evidence="1">Nucleus</location>
        <location evidence="1">Nucleolus</location>
    </subcellularLocation>
</comment>
<keyword evidence="1" id="KW-0813">Transport</keyword>
<dbReference type="Proteomes" id="UP000228380">
    <property type="component" value="Chromosome 12"/>
</dbReference>
<name>A0A8B7BSZ3_PHODC</name>
<dbReference type="PANTHER" id="PTHR12730:SF0">
    <property type="entry name" value="PROTEIN SDA1 HOMOLOG"/>
    <property type="match status" value="1"/>
</dbReference>
<keyword evidence="1" id="KW-0539">Nucleus</keyword>
<dbReference type="InterPro" id="IPR016024">
    <property type="entry name" value="ARM-type_fold"/>
</dbReference>
<evidence type="ECO:0000313" key="6">
    <source>
        <dbReference type="RefSeq" id="XP_008784661.2"/>
    </source>
</evidence>
<keyword evidence="5" id="KW-1185">Reference proteome</keyword>
<proteinExistence type="inferred from homology"/>
<dbReference type="GeneID" id="103703551"/>
<dbReference type="OrthoDB" id="2196187at2759"/>
<reference evidence="6" key="2">
    <citation type="submission" date="2025-08" db="UniProtKB">
        <authorList>
            <consortium name="RefSeq"/>
        </authorList>
    </citation>
    <scope>IDENTIFICATION</scope>
    <source>
        <tissue evidence="6">Young leaves</tissue>
    </source>
</reference>
<gene>
    <name evidence="6" type="primary">LOC103703551</name>
</gene>
<feature type="region of interest" description="Disordered" evidence="2">
    <location>
        <begin position="785"/>
        <end position="846"/>
    </location>
</feature>
<dbReference type="GO" id="GO:0000055">
    <property type="term" value="P:ribosomal large subunit export from nucleus"/>
    <property type="evidence" value="ECO:0007669"/>
    <property type="project" value="UniProtKB-UniRule"/>
</dbReference>
<dbReference type="KEGG" id="pda:103703551"/>
<evidence type="ECO:0000256" key="1">
    <source>
        <dbReference type="RuleBase" id="RU365057"/>
    </source>
</evidence>
<dbReference type="InterPro" id="IPR012977">
    <property type="entry name" value="SDA1_N"/>
</dbReference>
<dbReference type="RefSeq" id="XP_008784661.2">
    <property type="nucleotide sequence ID" value="XM_008786439.4"/>
</dbReference>
<evidence type="ECO:0000259" key="3">
    <source>
        <dbReference type="Pfam" id="PF08158"/>
    </source>
</evidence>
<feature type="region of interest" description="Disordered" evidence="2">
    <location>
        <begin position="514"/>
        <end position="689"/>
    </location>
</feature>
<dbReference type="GO" id="GO:0005730">
    <property type="term" value="C:nucleolus"/>
    <property type="evidence" value="ECO:0007669"/>
    <property type="project" value="UniProtKB-SubCell"/>
</dbReference>
<accession>A0A8B7BSZ3</accession>
<dbReference type="InterPro" id="IPR048292">
    <property type="entry name" value="SDA1_C"/>
</dbReference>
<dbReference type="GO" id="GO:0042273">
    <property type="term" value="P:ribosomal large subunit biogenesis"/>
    <property type="evidence" value="ECO:0007669"/>
    <property type="project" value="UniProtKB-UniRule"/>
</dbReference>
<dbReference type="PANTHER" id="PTHR12730">
    <property type="entry name" value="HSDA/SDA1-RELATED"/>
    <property type="match status" value="1"/>
</dbReference>
<reference evidence="5" key="1">
    <citation type="journal article" date="2019" name="Nat. Commun.">
        <title>Genome-wide association mapping of date palm fruit traits.</title>
        <authorList>
            <person name="Hazzouri K.M."/>
            <person name="Gros-Balthazard M."/>
            <person name="Flowers J.M."/>
            <person name="Copetti D."/>
            <person name="Lemansour A."/>
            <person name="Lebrun M."/>
            <person name="Masmoudi K."/>
            <person name="Ferrand S."/>
            <person name="Dhar M.I."/>
            <person name="Fresquez Z.A."/>
            <person name="Rosas U."/>
            <person name="Zhang J."/>
            <person name="Talag J."/>
            <person name="Lee S."/>
            <person name="Kudrna D."/>
            <person name="Powell R.F."/>
            <person name="Leitch I.J."/>
            <person name="Krueger R.R."/>
            <person name="Wing R.A."/>
            <person name="Amiri K.M.A."/>
            <person name="Purugganan M.D."/>
        </authorList>
    </citation>
    <scope>NUCLEOTIDE SEQUENCE [LARGE SCALE GENOMIC DNA]</scope>
    <source>
        <strain evidence="5">cv. Khalas</strain>
    </source>
</reference>
<feature type="compositionally biased region" description="Basic residues" evidence="2">
    <location>
        <begin position="806"/>
        <end position="836"/>
    </location>
</feature>
<dbReference type="InterPro" id="IPR027312">
    <property type="entry name" value="Sda1"/>
</dbReference>
<dbReference type="Pfam" id="PF21638">
    <property type="entry name" value="SDA1_C"/>
    <property type="match status" value="1"/>
</dbReference>
<feature type="compositionally biased region" description="Acidic residues" evidence="2">
    <location>
        <begin position="649"/>
        <end position="667"/>
    </location>
</feature>
<dbReference type="GO" id="GO:0015031">
    <property type="term" value="P:protein transport"/>
    <property type="evidence" value="ECO:0007669"/>
    <property type="project" value="UniProtKB-KW"/>
</dbReference>
<evidence type="ECO:0000256" key="2">
    <source>
        <dbReference type="SAM" id="MobiDB-lite"/>
    </source>
</evidence>
<organism evidence="5 6">
    <name type="scientific">Phoenix dactylifera</name>
    <name type="common">Date palm</name>
    <dbReference type="NCBI Taxonomy" id="42345"/>
    <lineage>
        <taxon>Eukaryota</taxon>
        <taxon>Viridiplantae</taxon>
        <taxon>Streptophyta</taxon>
        <taxon>Embryophyta</taxon>
        <taxon>Tracheophyta</taxon>
        <taxon>Spermatophyta</taxon>
        <taxon>Magnoliopsida</taxon>
        <taxon>Liliopsida</taxon>
        <taxon>Arecaceae</taxon>
        <taxon>Coryphoideae</taxon>
        <taxon>Phoeniceae</taxon>
        <taxon>Phoenix</taxon>
    </lineage>
</organism>
<comment type="similarity">
    <text evidence="1">Belongs to the SDA1 family.</text>
</comment>
<feature type="compositionally biased region" description="Acidic residues" evidence="2">
    <location>
        <begin position="522"/>
        <end position="534"/>
    </location>
</feature>
<dbReference type="Pfam" id="PF08158">
    <property type="entry name" value="SDA1_HEAT"/>
    <property type="match status" value="1"/>
</dbReference>